<comment type="caution">
    <text evidence="2">The sequence shown here is derived from an EMBL/GenBank/DDBJ whole genome shotgun (WGS) entry which is preliminary data.</text>
</comment>
<keyword evidence="1" id="KW-0472">Membrane</keyword>
<dbReference type="AlphaFoldDB" id="A0AAW9DL75"/>
<proteinExistence type="predicted"/>
<evidence type="ECO:0000313" key="3">
    <source>
        <dbReference type="Proteomes" id="UP001279553"/>
    </source>
</evidence>
<gene>
    <name evidence="2" type="ORF">SIL87_01520</name>
</gene>
<feature type="transmembrane region" description="Helical" evidence="1">
    <location>
        <begin position="141"/>
        <end position="162"/>
    </location>
</feature>
<dbReference type="EMBL" id="JAWXYB010000006">
    <property type="protein sequence ID" value="MDX5929446.1"/>
    <property type="molecule type" value="Genomic_DNA"/>
</dbReference>
<name>A0AAW9DL75_ACIAO</name>
<accession>A0AAW9DL75</accession>
<organism evidence="2 3">
    <name type="scientific">Acidiphilium acidophilum</name>
    <name type="common">Thiobacillus acidophilus</name>
    <dbReference type="NCBI Taxonomy" id="76588"/>
    <lineage>
        <taxon>Bacteria</taxon>
        <taxon>Pseudomonadati</taxon>
        <taxon>Pseudomonadota</taxon>
        <taxon>Alphaproteobacteria</taxon>
        <taxon>Acetobacterales</taxon>
        <taxon>Acidocellaceae</taxon>
        <taxon>Acidiphilium</taxon>
    </lineage>
</organism>
<reference evidence="2 3" key="1">
    <citation type="submission" date="2023-11" db="EMBL/GenBank/DDBJ databases">
        <title>MicrobeMod: A computational toolkit for identifying prokaryotic methylation and restriction-modification with nanopore sequencing.</title>
        <authorList>
            <person name="Crits-Christoph A."/>
            <person name="Kang S.C."/>
            <person name="Lee H."/>
            <person name="Ostrov N."/>
        </authorList>
    </citation>
    <scope>NUCLEOTIDE SEQUENCE [LARGE SCALE GENOMIC DNA]</scope>
    <source>
        <strain evidence="2 3">DSMZ 700</strain>
    </source>
</reference>
<evidence type="ECO:0000313" key="2">
    <source>
        <dbReference type="EMBL" id="MDX5929446.1"/>
    </source>
</evidence>
<sequence>MMDSQAGASPKRAIEVDIKALASDVIRLSGVKMRVTDPLVELVVLNEKILETMVRRIADIAASSAAQAAHREVVLLLQQHDATFGGRANELSEMIEENILAASKDGVALMSGAVQGSAQAVGERTLDQIEQFSRVVRRVEYLVYGTWAGLAVLVAGIAIGRFV</sequence>
<dbReference type="RefSeq" id="WP_319612519.1">
    <property type="nucleotide sequence ID" value="NZ_JAWXYB010000006.1"/>
</dbReference>
<keyword evidence="1" id="KW-1133">Transmembrane helix</keyword>
<evidence type="ECO:0000256" key="1">
    <source>
        <dbReference type="SAM" id="Phobius"/>
    </source>
</evidence>
<keyword evidence="3" id="KW-1185">Reference proteome</keyword>
<keyword evidence="1" id="KW-0812">Transmembrane</keyword>
<dbReference type="Proteomes" id="UP001279553">
    <property type="component" value="Unassembled WGS sequence"/>
</dbReference>
<protein>
    <submittedName>
        <fullName evidence="2">Uncharacterized protein</fullName>
    </submittedName>
</protein>